<proteinExistence type="predicted"/>
<sequence length="297" mass="31661">MEGAALDARCITWSFRSSADPPGSRVETASSSDRGGTHSDGVVGKRSPAVRGRSPSTRSRGRRPRAAHLGTVSARVLRLPRGSDSESAARGAALPEQLSQRPTERVLHQTQQDLPQCSRWWLGCQDVPRPVTRGLCCSSVGMRLSTSSGTQDGSLLRPPQAGPGALAVLGHHGEAVLAVGDGSLPVRLLLPPIHDRIVPSRAVKGEGVLDASRRCRRGRRTGGPAGMSWSGPLEDSCEHVGRRDVRLLWSGSRDPGHRPVRTRRRRQLARTERPAAGAAVLRSCGLPSIPDASRGRG</sequence>
<gene>
    <name evidence="2" type="ORF">SAMN05660464_3658</name>
</gene>
<evidence type="ECO:0000313" key="2">
    <source>
        <dbReference type="EMBL" id="SFP60684.1"/>
    </source>
</evidence>
<feature type="region of interest" description="Disordered" evidence="1">
    <location>
        <begin position="14"/>
        <end position="109"/>
    </location>
</feature>
<dbReference type="STRING" id="1523247.SAMN05660464_3658"/>
<organism evidence="2 3">
    <name type="scientific">Geodermatophilus dictyosporus</name>
    <dbReference type="NCBI Taxonomy" id="1523247"/>
    <lineage>
        <taxon>Bacteria</taxon>
        <taxon>Bacillati</taxon>
        <taxon>Actinomycetota</taxon>
        <taxon>Actinomycetes</taxon>
        <taxon>Geodermatophilales</taxon>
        <taxon>Geodermatophilaceae</taxon>
        <taxon>Geodermatophilus</taxon>
    </lineage>
</organism>
<protein>
    <submittedName>
        <fullName evidence="2">Uncharacterized protein</fullName>
    </submittedName>
</protein>
<dbReference type="EMBL" id="FOWQ01000006">
    <property type="protein sequence ID" value="SFP60684.1"/>
    <property type="molecule type" value="Genomic_DNA"/>
</dbReference>
<evidence type="ECO:0000256" key="1">
    <source>
        <dbReference type="SAM" id="MobiDB-lite"/>
    </source>
</evidence>
<evidence type="ECO:0000313" key="3">
    <source>
        <dbReference type="Proteomes" id="UP000198857"/>
    </source>
</evidence>
<keyword evidence="3" id="KW-1185">Reference proteome</keyword>
<name>A0A1I5RQ53_9ACTN</name>
<dbReference type="Proteomes" id="UP000198857">
    <property type="component" value="Unassembled WGS sequence"/>
</dbReference>
<reference evidence="3" key="1">
    <citation type="submission" date="2016-10" db="EMBL/GenBank/DDBJ databases">
        <authorList>
            <person name="Varghese N."/>
            <person name="Submissions S."/>
        </authorList>
    </citation>
    <scope>NUCLEOTIDE SEQUENCE [LARGE SCALE GENOMIC DNA]</scope>
    <source>
        <strain evidence="3">DSM 44208</strain>
    </source>
</reference>
<dbReference type="AlphaFoldDB" id="A0A1I5RQ53"/>
<accession>A0A1I5RQ53</accession>
<feature type="compositionally biased region" description="Basic residues" evidence="1">
    <location>
        <begin position="258"/>
        <end position="268"/>
    </location>
</feature>
<feature type="region of interest" description="Disordered" evidence="1">
    <location>
        <begin position="250"/>
        <end position="277"/>
    </location>
</feature>